<feature type="coiled-coil region" evidence="2">
    <location>
        <begin position="792"/>
        <end position="819"/>
    </location>
</feature>
<comment type="caution">
    <text evidence="3">The sequence shown here is derived from an EMBL/GenBank/DDBJ whole genome shotgun (WGS) entry which is preliminary data.</text>
</comment>
<dbReference type="InterPro" id="IPR011990">
    <property type="entry name" value="TPR-like_helical_dom_sf"/>
</dbReference>
<organism evidence="3 4">
    <name type="scientific">Paralabilibaculum antarcticum</name>
    <dbReference type="NCBI Taxonomy" id="2912572"/>
    <lineage>
        <taxon>Bacteria</taxon>
        <taxon>Pseudomonadati</taxon>
        <taxon>Bacteroidota</taxon>
        <taxon>Bacteroidia</taxon>
        <taxon>Marinilabiliales</taxon>
        <taxon>Marinifilaceae</taxon>
        <taxon>Paralabilibaculum</taxon>
    </lineage>
</organism>
<dbReference type="Gene3D" id="1.25.40.10">
    <property type="entry name" value="Tetratricopeptide repeat domain"/>
    <property type="match status" value="6"/>
</dbReference>
<dbReference type="Proteomes" id="UP001528920">
    <property type="component" value="Unassembled WGS sequence"/>
</dbReference>
<protein>
    <recommendedName>
        <fullName evidence="5">Tetratricopeptide repeat protein</fullName>
    </recommendedName>
</protein>
<name>A0ABT5VR74_9BACT</name>
<sequence>MDKFSLIKTIRLVSIVIFIFLLNQNASYSQEKYSVFGKVKIENGTIDNTYITILKNAEKMETKMVDNSGKFEYGLEFGHEYIFEFSQEGFVTKKVSISTFVPIEVLSRDSQFPPFKFMVSLFPAYKGLDLSVFDQPMGMIMYDKELDDFDYDRDYDSQIRDAIKRAEEEARKRAAELEAQRLAEERAYKAAIQRGDINFKARKYDLSKAGYNEALTIKEEEEYPKSQLLKIEELLNQDLANAAEQARLEAEKKALEEKYAAIIAQADIQFEAKNYDLSKTSYTEALGLKANEAYPKNQIQKINDLLANQEKLAAKQKALEDKYASIVALADSQFDSGDYPSSKTSYSDALDLKADESYPKSQIQKIDEILASQKAEADEAARLAAEKKALDEKYASIVALADSQFNSGDYPSSKTSYSDALNLKADESYPKSQIQKIDGILANQQAEADEAARLAAEKKALDEKYAAIINLADSQFSSGDYQTSKTTYSDALVLKSAEAYPKSQIQKIDGILANQLAEADEAARLAAEKKALDEKYAAIINLADSQFSSGDYQSSRTSYTDALALKSAEAYPKSQIRKIDELVANQQAEADEAARLAAEKKALDEKYAAIINLADSQFSSGDYRSSKTSYSDALDLKSGETYPKSQIQKIDEMLASQQAEADNAARLEAEKQALDEKYALLISQADSQFSSSNYLSSKTAYADALNLKAAEAYPKTQIDKINKILEEQKADADAAAKLAADQQALNDQYASILKRADSQFSLEEYKSAKIAYNEALALKSAEVYPKKQIQKIDELLIRLKAEADENARLASKKQALDEKYAAIIALADSQFSSNDYQSSKTTYQDALDLKTNEAYPKSQIRKIDEILSEQRRLAEEQERLAMEKKGMVEKFNTFIALADSQYSSETYESAKKNYNSALQVKPDEAYPKSQIQKIDEILSELKAKAEEEARIATELKAKEKDYKNHIALADKYYEGKRWQSAINEYLNAQEIKPNETYPPNRIEEINLILVELEKLEKEKLTAQYQYKALIEEADKYLKEEEYSLAVRKYQEALDLKPKEAYPQNQIKRIEVLLERKKIADRKQKELDEKFAGELEEADKAFKLEQFSVARHHYKAALGIKPKAEYPKEKLAEIAKLVAALKIADQESIAKNPANFESKLSIAREREYTGLIAKADKAFNSSQFTVAKVMYDRALKLFDREYPKKKLKEIKKIIKEGKDSHLTEEYRKLIARGDGELTKNNYSVSKFYYQKALRLNGSEKYPKEQLKKIDELIDSKKNSQIDNEYKALIKQADDAYAKKSWSVARFYYNKAKSLKPSETYPKERLKSIKSNQNKK</sequence>
<feature type="coiled-coil region" evidence="2">
    <location>
        <begin position="657"/>
        <end position="684"/>
    </location>
</feature>
<feature type="repeat" description="TPR" evidence="1">
    <location>
        <begin position="891"/>
        <end position="924"/>
    </location>
</feature>
<evidence type="ECO:0008006" key="5">
    <source>
        <dbReference type="Google" id="ProtNLM"/>
    </source>
</evidence>
<feature type="coiled-coil region" evidence="2">
    <location>
        <begin position="229"/>
        <end position="265"/>
    </location>
</feature>
<accession>A0ABT5VR74</accession>
<dbReference type="SUPFAM" id="SSF48452">
    <property type="entry name" value="TPR-like"/>
    <property type="match status" value="1"/>
</dbReference>
<dbReference type="InterPro" id="IPR019734">
    <property type="entry name" value="TPR_rpt"/>
</dbReference>
<evidence type="ECO:0000313" key="3">
    <source>
        <dbReference type="EMBL" id="MDE5417781.1"/>
    </source>
</evidence>
<feature type="repeat" description="TPR" evidence="1">
    <location>
        <begin position="1026"/>
        <end position="1059"/>
    </location>
</feature>
<dbReference type="SMART" id="SM00028">
    <property type="entry name" value="TPR"/>
    <property type="match status" value="14"/>
</dbReference>
<keyword evidence="2" id="KW-0175">Coiled coil</keyword>
<dbReference type="EMBL" id="JAKJSC010000001">
    <property type="protein sequence ID" value="MDE5417781.1"/>
    <property type="molecule type" value="Genomic_DNA"/>
</dbReference>
<evidence type="ECO:0000256" key="2">
    <source>
        <dbReference type="SAM" id="Coils"/>
    </source>
</evidence>
<proteinExistence type="predicted"/>
<evidence type="ECO:0000313" key="4">
    <source>
        <dbReference type="Proteomes" id="UP001528920"/>
    </source>
</evidence>
<keyword evidence="1" id="KW-0802">TPR repeat</keyword>
<gene>
    <name evidence="3" type="ORF">L3049_07150</name>
</gene>
<feature type="coiled-coil region" evidence="2">
    <location>
        <begin position="160"/>
        <end position="194"/>
    </location>
</feature>
<keyword evidence="4" id="KW-1185">Reference proteome</keyword>
<evidence type="ECO:0000256" key="1">
    <source>
        <dbReference type="PROSITE-ProRule" id="PRU00339"/>
    </source>
</evidence>
<dbReference type="RefSeq" id="WP_275109119.1">
    <property type="nucleotide sequence ID" value="NZ_JAKJSC010000001.1"/>
</dbReference>
<dbReference type="PROSITE" id="PS50005">
    <property type="entry name" value="TPR"/>
    <property type="match status" value="2"/>
</dbReference>
<reference evidence="3 4" key="1">
    <citation type="submission" date="2022-01" db="EMBL/GenBank/DDBJ databases">
        <title>Labilibaculum sp. nov, a marine bacterium isolated from Antarctica.</title>
        <authorList>
            <person name="Dai W."/>
        </authorList>
    </citation>
    <scope>NUCLEOTIDE SEQUENCE [LARGE SCALE GENOMIC DNA]</scope>
    <source>
        <strain evidence="3 4">DW002</strain>
    </source>
</reference>